<evidence type="ECO:0000313" key="2">
    <source>
        <dbReference type="EMBL" id="OBR67394.1"/>
    </source>
</evidence>
<evidence type="ECO:0000259" key="1">
    <source>
        <dbReference type="PROSITE" id="PS51272"/>
    </source>
</evidence>
<keyword evidence="3" id="KW-1185">Reference proteome</keyword>
<sequence length="371" mass="41494">MIICKKSSSNSKHHNREIMYILCNFSSFGAFKTMFKLFQKTENVEGFMKRSLLGIILVCLFLAPSQIFANSPQFTDVKANQWHASPIAWAVENKIVVGFPDGSFKPDAPVTEEQFLIMLSRAAKSGLEPYEDAKQRNMPIYYKLNLPLDRNETAVYLAANLGFKHEKDLVSESVAFLYEHNIARGLSNSGQADLSQYGGTKQLTRAEAVTLLQRATEASLSFGAKLEEQPQVQYPESVIFNAKAPKQFINAISNLPAFEGLRLEADHYDATFAVVAILEDPESRLDSASFILSTSQKPYLTVFLRQVNDVTIAAATNVLAQYISESEAELLLQKHLEVRDLNGETKSMEFKTSSGYDIRYSNSDIKISPRS</sequence>
<proteinExistence type="predicted"/>
<dbReference type="PROSITE" id="PS51272">
    <property type="entry name" value="SLH"/>
    <property type="match status" value="1"/>
</dbReference>
<dbReference type="Pfam" id="PF00395">
    <property type="entry name" value="SLH"/>
    <property type="match status" value="1"/>
</dbReference>
<feature type="domain" description="SLH" evidence="1">
    <location>
        <begin position="70"/>
        <end position="133"/>
    </location>
</feature>
<dbReference type="InterPro" id="IPR001119">
    <property type="entry name" value="SLH_dom"/>
</dbReference>
<dbReference type="AlphaFoldDB" id="A0A1A5YP61"/>
<evidence type="ECO:0000313" key="3">
    <source>
        <dbReference type="Proteomes" id="UP000092024"/>
    </source>
</evidence>
<dbReference type="STRING" id="1844972.A7K91_19480"/>
<accession>A0A1A5YP61</accession>
<protein>
    <recommendedName>
        <fullName evidence="1">SLH domain-containing protein</fullName>
    </recommendedName>
</protein>
<organism evidence="2 3">
    <name type="scientific">Paenibacillus oryzae</name>
    <dbReference type="NCBI Taxonomy" id="1844972"/>
    <lineage>
        <taxon>Bacteria</taxon>
        <taxon>Bacillati</taxon>
        <taxon>Bacillota</taxon>
        <taxon>Bacilli</taxon>
        <taxon>Bacillales</taxon>
        <taxon>Paenibacillaceae</taxon>
        <taxon>Paenibacillus</taxon>
    </lineage>
</organism>
<reference evidence="2 3" key="1">
    <citation type="submission" date="2016-05" db="EMBL/GenBank/DDBJ databases">
        <title>Paenibacillus oryzae. sp. nov., isolated from the rice root.</title>
        <authorList>
            <person name="Zhang J."/>
            <person name="Zhang X."/>
        </authorList>
    </citation>
    <scope>NUCLEOTIDE SEQUENCE [LARGE SCALE GENOMIC DNA]</scope>
    <source>
        <strain evidence="2 3">1DrF-4</strain>
    </source>
</reference>
<gene>
    <name evidence="2" type="ORF">A7K91_19480</name>
</gene>
<comment type="caution">
    <text evidence="2">The sequence shown here is derived from an EMBL/GenBank/DDBJ whole genome shotgun (WGS) entry which is preliminary data.</text>
</comment>
<name>A0A1A5YP61_9BACL</name>
<dbReference type="EMBL" id="LYPA01000038">
    <property type="protein sequence ID" value="OBR67394.1"/>
    <property type="molecule type" value="Genomic_DNA"/>
</dbReference>
<dbReference type="Proteomes" id="UP000092024">
    <property type="component" value="Unassembled WGS sequence"/>
</dbReference>